<dbReference type="NCBIfam" id="TIGR00010">
    <property type="entry name" value="YchF/TatD family DNA exonuclease"/>
    <property type="match status" value="1"/>
</dbReference>
<name>A0A1G2FX61_9BACT</name>
<dbReference type="InterPro" id="IPR018228">
    <property type="entry name" value="DNase_TatD-rel_CS"/>
</dbReference>
<accession>A0A1G2FX61</accession>
<dbReference type="AlphaFoldDB" id="A0A1G2FX61"/>
<dbReference type="InterPro" id="IPR001130">
    <property type="entry name" value="TatD-like"/>
</dbReference>
<comment type="caution">
    <text evidence="4">The sequence shown here is derived from an EMBL/GenBank/DDBJ whole genome shotgun (WGS) entry which is preliminary data.</text>
</comment>
<sequence>MDYELIDIHAHINFNAFKDDGHEVIHRSHDGGVGMILVGSQSDTSKRAVAYANHYPGGVWAAVGLHPIHLIELTVDEQELGGGAPGFVTRVETFDYNLYRKLGKEKKVVAVGECGLDYFRLTVSADIKKKQEEVLKQHIALARELNKPLMIHCRNAYGDLLAILKSEQAANTGGDIHFFVGNWETAKRFLDMGFYLSFTGVITFTSDYDEVVKKIPLERIMIETDSPYVSPIPHRGKRNEPLYVKEVAKRIADIRGIAYEKVAQATAENAKELFKLS</sequence>
<dbReference type="PANTHER" id="PTHR46124:SF2">
    <property type="entry name" value="D-AMINOACYL-TRNA DEACYLASE"/>
    <property type="match status" value="1"/>
</dbReference>
<feature type="binding site" evidence="3">
    <location>
        <position position="11"/>
    </location>
    <ligand>
        <name>a divalent metal cation</name>
        <dbReference type="ChEBI" id="CHEBI:60240"/>
        <label>1</label>
    </ligand>
</feature>
<dbReference type="InterPro" id="IPR015991">
    <property type="entry name" value="TatD/YcfH-like"/>
</dbReference>
<dbReference type="EMBL" id="MHNI01000018">
    <property type="protein sequence ID" value="OGZ42407.1"/>
    <property type="molecule type" value="Genomic_DNA"/>
</dbReference>
<evidence type="ECO:0000313" key="5">
    <source>
        <dbReference type="Proteomes" id="UP000176700"/>
    </source>
</evidence>
<dbReference type="PROSITE" id="PS01091">
    <property type="entry name" value="TATD_3"/>
    <property type="match status" value="1"/>
</dbReference>
<keyword evidence="2" id="KW-0378">Hydrolase</keyword>
<dbReference type="Pfam" id="PF01026">
    <property type="entry name" value="TatD_DNase"/>
    <property type="match status" value="1"/>
</dbReference>
<feature type="binding site" evidence="3">
    <location>
        <position position="152"/>
    </location>
    <ligand>
        <name>a divalent metal cation</name>
        <dbReference type="ChEBI" id="CHEBI:60240"/>
        <label>2</label>
    </ligand>
</feature>
<feature type="binding site" evidence="3">
    <location>
        <position position="113"/>
    </location>
    <ligand>
        <name>a divalent metal cation</name>
        <dbReference type="ChEBI" id="CHEBI:60240"/>
        <label>1</label>
    </ligand>
</feature>
<reference evidence="4 5" key="1">
    <citation type="journal article" date="2016" name="Nat. Commun.">
        <title>Thousands of microbial genomes shed light on interconnected biogeochemical processes in an aquifer system.</title>
        <authorList>
            <person name="Anantharaman K."/>
            <person name="Brown C.T."/>
            <person name="Hug L.A."/>
            <person name="Sharon I."/>
            <person name="Castelle C.J."/>
            <person name="Probst A.J."/>
            <person name="Thomas B.C."/>
            <person name="Singh A."/>
            <person name="Wilkins M.J."/>
            <person name="Karaoz U."/>
            <person name="Brodie E.L."/>
            <person name="Williams K.H."/>
            <person name="Hubbard S.S."/>
            <person name="Banfield J.F."/>
        </authorList>
    </citation>
    <scope>NUCLEOTIDE SEQUENCE [LARGE SCALE GENOMIC DNA]</scope>
</reference>
<dbReference type="CDD" id="cd01310">
    <property type="entry name" value="TatD_DNAse"/>
    <property type="match status" value="1"/>
</dbReference>
<keyword evidence="1 3" id="KW-0479">Metal-binding</keyword>
<dbReference type="GO" id="GO:0005829">
    <property type="term" value="C:cytosol"/>
    <property type="evidence" value="ECO:0007669"/>
    <property type="project" value="TreeGrafter"/>
</dbReference>
<gene>
    <name evidence="4" type="ORF">A2W41_03410</name>
</gene>
<evidence type="ECO:0008006" key="6">
    <source>
        <dbReference type="Google" id="ProtNLM"/>
    </source>
</evidence>
<evidence type="ECO:0000256" key="3">
    <source>
        <dbReference type="PIRSR" id="PIRSR005902-1"/>
    </source>
</evidence>
<proteinExistence type="predicted"/>
<dbReference type="Proteomes" id="UP000176700">
    <property type="component" value="Unassembled WGS sequence"/>
</dbReference>
<dbReference type="SUPFAM" id="SSF51556">
    <property type="entry name" value="Metallo-dependent hydrolases"/>
    <property type="match status" value="1"/>
</dbReference>
<feature type="binding site" evidence="3">
    <location>
        <position position="177"/>
    </location>
    <ligand>
        <name>a divalent metal cation</name>
        <dbReference type="ChEBI" id="CHEBI:60240"/>
        <label>2</label>
    </ligand>
</feature>
<evidence type="ECO:0000256" key="2">
    <source>
        <dbReference type="ARBA" id="ARBA00022801"/>
    </source>
</evidence>
<dbReference type="GO" id="GO:0016788">
    <property type="term" value="F:hydrolase activity, acting on ester bonds"/>
    <property type="evidence" value="ECO:0007669"/>
    <property type="project" value="InterPro"/>
</dbReference>
<feature type="binding site" evidence="3">
    <location>
        <position position="9"/>
    </location>
    <ligand>
        <name>a divalent metal cation</name>
        <dbReference type="ChEBI" id="CHEBI:60240"/>
        <label>1</label>
    </ligand>
</feature>
<feature type="binding site" evidence="3">
    <location>
        <position position="225"/>
    </location>
    <ligand>
        <name>a divalent metal cation</name>
        <dbReference type="ChEBI" id="CHEBI:60240"/>
        <label>1</label>
    </ligand>
</feature>
<dbReference type="GO" id="GO:0004536">
    <property type="term" value="F:DNA nuclease activity"/>
    <property type="evidence" value="ECO:0007669"/>
    <property type="project" value="InterPro"/>
</dbReference>
<dbReference type="PIRSF" id="PIRSF005902">
    <property type="entry name" value="DNase_TatD"/>
    <property type="match status" value="1"/>
</dbReference>
<evidence type="ECO:0000256" key="1">
    <source>
        <dbReference type="ARBA" id="ARBA00022723"/>
    </source>
</evidence>
<dbReference type="Gene3D" id="3.20.20.140">
    <property type="entry name" value="Metal-dependent hydrolases"/>
    <property type="match status" value="1"/>
</dbReference>
<dbReference type="PANTHER" id="PTHR46124">
    <property type="entry name" value="D-AMINOACYL-TRNA DEACYLASE"/>
    <property type="match status" value="1"/>
</dbReference>
<organism evidence="4 5">
    <name type="scientific">Candidatus Ryanbacteria bacterium RIFCSPHIGHO2_01_45_13</name>
    <dbReference type="NCBI Taxonomy" id="1802112"/>
    <lineage>
        <taxon>Bacteria</taxon>
        <taxon>Candidatus Ryaniibacteriota</taxon>
    </lineage>
</organism>
<protein>
    <recommendedName>
        <fullName evidence="6">Hydrolase TatD</fullName>
    </recommendedName>
</protein>
<dbReference type="InterPro" id="IPR032466">
    <property type="entry name" value="Metal_Hydrolase"/>
</dbReference>
<evidence type="ECO:0000313" key="4">
    <source>
        <dbReference type="EMBL" id="OGZ42407.1"/>
    </source>
</evidence>
<dbReference type="FunFam" id="3.20.20.140:FF:000005">
    <property type="entry name" value="TatD family hydrolase"/>
    <property type="match status" value="1"/>
</dbReference>
<dbReference type="GO" id="GO:0046872">
    <property type="term" value="F:metal ion binding"/>
    <property type="evidence" value="ECO:0007669"/>
    <property type="project" value="UniProtKB-KW"/>
</dbReference>